<gene>
    <name evidence="2" type="ORF">PSON_ATCC_30995.1.T0390334</name>
</gene>
<evidence type="ECO:0000259" key="1">
    <source>
        <dbReference type="SMART" id="SM00181"/>
    </source>
</evidence>
<dbReference type="AlphaFoldDB" id="A0A8S1MHF7"/>
<evidence type="ECO:0000313" key="2">
    <source>
        <dbReference type="EMBL" id="CAD8079877.1"/>
    </source>
</evidence>
<dbReference type="InterPro" id="IPR052798">
    <property type="entry name" value="Giardia_VSA"/>
</dbReference>
<dbReference type="EMBL" id="CAJJDN010000039">
    <property type="protein sequence ID" value="CAD8079877.1"/>
    <property type="molecule type" value="Genomic_DNA"/>
</dbReference>
<proteinExistence type="predicted"/>
<dbReference type="InterPro" id="IPR000742">
    <property type="entry name" value="EGF"/>
</dbReference>
<dbReference type="SMART" id="SM00261">
    <property type="entry name" value="FU"/>
    <property type="match status" value="5"/>
</dbReference>
<accession>A0A8S1MHF7</accession>
<name>A0A8S1MHF7_9CILI</name>
<feature type="domain" description="EGF-like" evidence="1">
    <location>
        <begin position="534"/>
        <end position="565"/>
    </location>
</feature>
<organism evidence="2 3">
    <name type="scientific">Paramecium sonneborni</name>
    <dbReference type="NCBI Taxonomy" id="65129"/>
    <lineage>
        <taxon>Eukaryota</taxon>
        <taxon>Sar</taxon>
        <taxon>Alveolata</taxon>
        <taxon>Ciliophora</taxon>
        <taxon>Intramacronucleata</taxon>
        <taxon>Oligohymenophorea</taxon>
        <taxon>Peniculida</taxon>
        <taxon>Parameciidae</taxon>
        <taxon>Paramecium</taxon>
    </lineage>
</organism>
<dbReference type="PANTHER" id="PTHR23275:SF100">
    <property type="entry name" value="EGF-LIKE DOMAIN-CONTAINING PROTEIN"/>
    <property type="match status" value="1"/>
</dbReference>
<evidence type="ECO:0000313" key="3">
    <source>
        <dbReference type="Proteomes" id="UP000692954"/>
    </source>
</evidence>
<dbReference type="SMART" id="SM00181">
    <property type="entry name" value="EGF"/>
    <property type="match status" value="5"/>
</dbReference>
<feature type="domain" description="EGF-like" evidence="1">
    <location>
        <begin position="69"/>
        <end position="102"/>
    </location>
</feature>
<comment type="caution">
    <text evidence="2">The sequence shown here is derived from an EMBL/GenBank/DDBJ whole genome shotgun (WGS) entry which is preliminary data.</text>
</comment>
<feature type="domain" description="EGF-like" evidence="1">
    <location>
        <begin position="473"/>
        <end position="503"/>
    </location>
</feature>
<dbReference type="Proteomes" id="UP000692954">
    <property type="component" value="Unassembled WGS sequence"/>
</dbReference>
<sequence length="632" mass="70292">MIIFVLLLIQVSISKRVSYSCVSEYFWTGQTCLPCEKGCKCSSYMGCDGNLQCQDGWVFQEEGEKKCVECPKGCSTCILKGINGFICNKCQTGYQLIANICVPLSFNIRLGNVKFFGFGLWGIPYWSISLDNLPQGIEEAYSTLDCIERDQSTTFCLKCPDGSWLNEVMQCEKCGPGCSVCNSRGTCVECESGYYWGEQQGQYNEYNAYFNGAAKCIQCNIEYAKACDGKQVFSCMDGTYLQNSICVDCLNQCQTCIDGNSCITCKQAYYFQNNQCQFCIGNSDTNISCLECSNDTECSKCSDSYMLINSQCYLIPQDPGCETFRAKGNNQVVCDVCLNGFYLYQGVCYSCMDQNELYELCTNLDESGQSPSIYPTQCFTNIADPISTENYFLIQQTDQEIKTNLCVLNNNGCIRMVDSSGLCSQCADHYTLNNGICYSCSTIQNCLECSYSNGLYCTQCIQSNYISNNVCIPCINGCDVCSQQNSCDQCLPGYYYNSQQQCIKCSVDNCLSCPNDICNNCSPQFFLYSNTCQLCPPGCSNCQGTLGRECISCLNGFYLNNNGCYPGTQYCAQYNNDGTCQQCIYGAYVANNQECLPCISLGAGYVCGQNANVQCFLELLHFTVLFMLFLFQ</sequence>
<feature type="domain" description="EGF-like" evidence="1">
    <location>
        <begin position="405"/>
        <end position="438"/>
    </location>
</feature>
<dbReference type="InterPro" id="IPR006212">
    <property type="entry name" value="Furin_repeat"/>
</dbReference>
<reference evidence="2" key="1">
    <citation type="submission" date="2021-01" db="EMBL/GenBank/DDBJ databases">
        <authorList>
            <consortium name="Genoscope - CEA"/>
            <person name="William W."/>
        </authorList>
    </citation>
    <scope>NUCLEOTIDE SEQUENCE</scope>
</reference>
<dbReference type="PANTHER" id="PTHR23275">
    <property type="entry name" value="CABRIOLET.-RELATED"/>
    <property type="match status" value="1"/>
</dbReference>
<keyword evidence="3" id="KW-1185">Reference proteome</keyword>
<protein>
    <recommendedName>
        <fullName evidence="1">EGF-like domain-containing protein</fullName>
    </recommendedName>
</protein>
<feature type="domain" description="EGF-like" evidence="1">
    <location>
        <begin position="248"/>
        <end position="277"/>
    </location>
</feature>
<dbReference type="OrthoDB" id="286906at2759"/>